<dbReference type="GO" id="GO:0005634">
    <property type="term" value="C:nucleus"/>
    <property type="evidence" value="ECO:0007669"/>
    <property type="project" value="TreeGrafter"/>
</dbReference>
<sequence>SHFMLSLYESVPLMKICPGILGQCAEKHKRFICSFQGCFAAYNKQWKLDAHLCKHTGVKPHTCGYQGCGKSFCSPYHLARHELIHSGDKPFPCTEEGCSEAFTTNSNRLRHIDRFHRDTQEPRLYVCKFEDCGLRFKKNKQLKSHMCEQHEKLPPYQCTFEERNILKAQLLTLFFSFFFTSTGKSFCSPYHLARHELIHSGDKPFPCTEEGCSEAFTTNSNRLRHIDRFHRDTQEPRLYVCKFEDCGLRFKKNKQLKSHMFIHDPERKKIRKAPNKRSLASRLSGFEDKKTSAKTSLNPVQNRPGPSPDLDPGLNPDPRVKSPSLPNPVPNPGLNPSPVQNPHPVQTLVQFQELIFDPNNGLNPSGQSLVQDHSPNLVQDSVELVSLLQDTSLLCETHVSNALSASVTA</sequence>
<feature type="domain" description="C2H2-type" evidence="3">
    <location>
        <begin position="205"/>
        <end position="235"/>
    </location>
</feature>
<keyword evidence="1" id="KW-0479">Metal-binding</keyword>
<feature type="domain" description="C2H2-type" evidence="3">
    <location>
        <begin position="177"/>
        <end position="204"/>
    </location>
</feature>
<feature type="domain" description="C2H2-type" evidence="3">
    <location>
        <begin position="61"/>
        <end position="90"/>
    </location>
</feature>
<dbReference type="Ensembl" id="ENSPMGT00000019243.1">
    <property type="protein sequence ID" value="ENSPMGP00000018038.1"/>
    <property type="gene ID" value="ENSPMGG00000014751.1"/>
</dbReference>
<dbReference type="Pfam" id="PF00096">
    <property type="entry name" value="zf-C2H2"/>
    <property type="match status" value="3"/>
</dbReference>
<dbReference type="InterPro" id="IPR013087">
    <property type="entry name" value="Znf_C2H2_type"/>
</dbReference>
<evidence type="ECO:0000313" key="4">
    <source>
        <dbReference type="Ensembl" id="ENSPMGP00000018038.1"/>
    </source>
</evidence>
<dbReference type="SUPFAM" id="SSF57667">
    <property type="entry name" value="beta-beta-alpha zinc fingers"/>
    <property type="match status" value="5"/>
</dbReference>
<reference evidence="4" key="2">
    <citation type="submission" date="2025-09" db="UniProtKB">
        <authorList>
            <consortium name="Ensembl"/>
        </authorList>
    </citation>
    <scope>IDENTIFICATION</scope>
</reference>
<feature type="compositionally biased region" description="Pro residues" evidence="2">
    <location>
        <begin position="325"/>
        <end position="339"/>
    </location>
</feature>
<evidence type="ECO:0000259" key="3">
    <source>
        <dbReference type="PROSITE" id="PS50157"/>
    </source>
</evidence>
<dbReference type="PANTHER" id="PTHR46179:SF20">
    <property type="entry name" value="TRANSCRIPTION FACTOR 3A PROTEIN-RELATED"/>
    <property type="match status" value="1"/>
</dbReference>
<dbReference type="Gene3D" id="3.30.160.60">
    <property type="entry name" value="Classic Zinc Finger"/>
    <property type="match status" value="7"/>
</dbReference>
<evidence type="ECO:0000313" key="5">
    <source>
        <dbReference type="Proteomes" id="UP000261520"/>
    </source>
</evidence>
<feature type="domain" description="C2H2-type" evidence="3">
    <location>
        <begin position="31"/>
        <end position="60"/>
    </location>
</feature>
<dbReference type="AlphaFoldDB" id="A0A3B4ALM9"/>
<feature type="domain" description="C2H2-type" evidence="3">
    <location>
        <begin position="91"/>
        <end position="121"/>
    </location>
</feature>
<dbReference type="SMART" id="SM00355">
    <property type="entry name" value="ZnF_C2H2"/>
    <property type="match status" value="6"/>
</dbReference>
<feature type="region of interest" description="Disordered" evidence="2">
    <location>
        <begin position="261"/>
        <end position="339"/>
    </location>
</feature>
<name>A0A3B4ALM9_9GOBI</name>
<feature type="domain" description="C2H2-type" evidence="3">
    <location>
        <begin position="239"/>
        <end position="268"/>
    </location>
</feature>
<evidence type="ECO:0000256" key="1">
    <source>
        <dbReference type="PROSITE-ProRule" id="PRU00042"/>
    </source>
</evidence>
<keyword evidence="1" id="KW-0863">Zinc-finger</keyword>
<protein>
    <recommendedName>
        <fullName evidence="3">C2H2-type domain-containing protein</fullName>
    </recommendedName>
</protein>
<dbReference type="PROSITE" id="PS00028">
    <property type="entry name" value="ZINC_FINGER_C2H2_1"/>
    <property type="match status" value="6"/>
</dbReference>
<dbReference type="InterPro" id="IPR051061">
    <property type="entry name" value="Zinc_finger_trans_reg"/>
</dbReference>
<dbReference type="Proteomes" id="UP000261520">
    <property type="component" value="Unplaced"/>
</dbReference>
<dbReference type="PANTHER" id="PTHR46179">
    <property type="entry name" value="ZINC FINGER PROTEIN"/>
    <property type="match status" value="1"/>
</dbReference>
<keyword evidence="5" id="KW-1185">Reference proteome</keyword>
<reference evidence="4" key="1">
    <citation type="submission" date="2025-08" db="UniProtKB">
        <authorList>
            <consortium name="Ensembl"/>
        </authorList>
    </citation>
    <scope>IDENTIFICATION</scope>
</reference>
<feature type="domain" description="C2H2-type" evidence="3">
    <location>
        <begin position="125"/>
        <end position="155"/>
    </location>
</feature>
<organism evidence="4 5">
    <name type="scientific">Periophthalmus magnuspinnatus</name>
    <dbReference type="NCBI Taxonomy" id="409849"/>
    <lineage>
        <taxon>Eukaryota</taxon>
        <taxon>Metazoa</taxon>
        <taxon>Chordata</taxon>
        <taxon>Craniata</taxon>
        <taxon>Vertebrata</taxon>
        <taxon>Euteleostomi</taxon>
        <taxon>Actinopterygii</taxon>
        <taxon>Neopterygii</taxon>
        <taxon>Teleostei</taxon>
        <taxon>Neoteleostei</taxon>
        <taxon>Acanthomorphata</taxon>
        <taxon>Gobiaria</taxon>
        <taxon>Gobiiformes</taxon>
        <taxon>Gobioidei</taxon>
        <taxon>Gobiidae</taxon>
        <taxon>Oxudercinae</taxon>
        <taxon>Periophthalmus</taxon>
    </lineage>
</organism>
<evidence type="ECO:0000256" key="2">
    <source>
        <dbReference type="SAM" id="MobiDB-lite"/>
    </source>
</evidence>
<dbReference type="GO" id="GO:0008270">
    <property type="term" value="F:zinc ion binding"/>
    <property type="evidence" value="ECO:0007669"/>
    <property type="project" value="UniProtKB-KW"/>
</dbReference>
<keyword evidence="1" id="KW-0862">Zinc</keyword>
<dbReference type="InterPro" id="IPR036236">
    <property type="entry name" value="Znf_C2H2_sf"/>
</dbReference>
<accession>A0A3B4ALM9</accession>
<proteinExistence type="predicted"/>
<dbReference type="PROSITE" id="PS50157">
    <property type="entry name" value="ZINC_FINGER_C2H2_2"/>
    <property type="match status" value="7"/>
</dbReference>